<dbReference type="OrthoDB" id="3211671at2759"/>
<dbReference type="InterPro" id="IPR056924">
    <property type="entry name" value="SH3_Tf2-1"/>
</dbReference>
<dbReference type="EMBL" id="LUGG01000004">
    <property type="protein sequence ID" value="OBZ75892.1"/>
    <property type="molecule type" value="Genomic_DNA"/>
</dbReference>
<evidence type="ECO:0000313" key="3">
    <source>
        <dbReference type="Proteomes" id="UP000092993"/>
    </source>
</evidence>
<protein>
    <recommendedName>
        <fullName evidence="1">Tf2-1-like SH3-like domain-containing protein</fullName>
    </recommendedName>
</protein>
<accession>A0A1C7MGE1</accession>
<dbReference type="Pfam" id="PF24626">
    <property type="entry name" value="SH3_Tf2-1"/>
    <property type="match status" value="1"/>
</dbReference>
<evidence type="ECO:0000313" key="2">
    <source>
        <dbReference type="EMBL" id="OBZ75892.1"/>
    </source>
</evidence>
<evidence type="ECO:0000259" key="1">
    <source>
        <dbReference type="Pfam" id="PF24626"/>
    </source>
</evidence>
<dbReference type="STRING" id="5627.A0A1C7MGE1"/>
<feature type="domain" description="Tf2-1-like SH3-like" evidence="1">
    <location>
        <begin position="56"/>
        <end position="116"/>
    </location>
</feature>
<organism evidence="2 3">
    <name type="scientific">Grifola frondosa</name>
    <name type="common">Maitake</name>
    <name type="synonym">Polyporus frondosus</name>
    <dbReference type="NCBI Taxonomy" id="5627"/>
    <lineage>
        <taxon>Eukaryota</taxon>
        <taxon>Fungi</taxon>
        <taxon>Dikarya</taxon>
        <taxon>Basidiomycota</taxon>
        <taxon>Agaricomycotina</taxon>
        <taxon>Agaricomycetes</taxon>
        <taxon>Polyporales</taxon>
        <taxon>Grifolaceae</taxon>
        <taxon>Grifola</taxon>
    </lineage>
</organism>
<sequence length="237" mass="27211">MIWEGAGHDEYPGIRAYAQHMKAAIVAVHNSILASRVKQMRDVNHRHYLVLFAEKDLMYISTKNISLPKGLVHKLAPKFIGPYTIIRDFGNNSYQIALPTNLKQHGIHDVFHTSLLWIHELNDDCLFSGRLDSQVAEFEDQEGKWAIDKIVAHRGSRNNSIFEAIWKSGDRTWIPYATIVHLPILRAYFEVLDISEVSQLMDSDRWPPPNDLQVFLGILGALCRAGHCTYKRTRHTR</sequence>
<reference evidence="2 3" key="1">
    <citation type="submission" date="2016-03" db="EMBL/GenBank/DDBJ databases">
        <title>Whole genome sequencing of Grifola frondosa 9006-11.</title>
        <authorList>
            <person name="Min B."/>
            <person name="Park H."/>
            <person name="Kim J.-G."/>
            <person name="Cho H."/>
            <person name="Oh Y.-L."/>
            <person name="Kong W.-S."/>
            <person name="Choi I.-G."/>
        </authorList>
    </citation>
    <scope>NUCLEOTIDE SEQUENCE [LARGE SCALE GENOMIC DNA]</scope>
    <source>
        <strain evidence="2 3">9006-11</strain>
    </source>
</reference>
<name>A0A1C7MGE1_GRIFR</name>
<proteinExistence type="predicted"/>
<dbReference type="AlphaFoldDB" id="A0A1C7MGE1"/>
<dbReference type="InterPro" id="IPR016197">
    <property type="entry name" value="Chromo-like_dom_sf"/>
</dbReference>
<dbReference type="SUPFAM" id="SSF54160">
    <property type="entry name" value="Chromo domain-like"/>
    <property type="match status" value="1"/>
</dbReference>
<keyword evidence="3" id="KW-1185">Reference proteome</keyword>
<gene>
    <name evidence="2" type="ORF">A0H81_04113</name>
</gene>
<dbReference type="Proteomes" id="UP000092993">
    <property type="component" value="Unassembled WGS sequence"/>
</dbReference>
<comment type="caution">
    <text evidence="2">The sequence shown here is derived from an EMBL/GenBank/DDBJ whole genome shotgun (WGS) entry which is preliminary data.</text>
</comment>